<dbReference type="PATRIC" id="fig|1608994.3.peg.545"/>
<dbReference type="NCBIfam" id="TIGR01725">
    <property type="entry name" value="phge_HK97_gp10"/>
    <property type="match status" value="1"/>
</dbReference>
<name>A0A0J6L6R0_9PSED</name>
<evidence type="ECO:0008006" key="3">
    <source>
        <dbReference type="Google" id="ProtNLM"/>
    </source>
</evidence>
<dbReference type="InterPro" id="IPR010064">
    <property type="entry name" value="HK97-gp10_tail"/>
</dbReference>
<dbReference type="Pfam" id="PF04883">
    <property type="entry name" value="HK97-gp10_like"/>
    <property type="match status" value="1"/>
</dbReference>
<dbReference type="AlphaFoldDB" id="A0A0J6L6R0"/>
<dbReference type="RefSeq" id="WP_048366414.1">
    <property type="nucleotide sequence ID" value="NZ_JYLF01000015.1"/>
</dbReference>
<protein>
    <recommendedName>
        <fullName evidence="3">HK97 gp10 family phage protein</fullName>
    </recommendedName>
</protein>
<reference evidence="1 2" key="1">
    <citation type="submission" date="2015-02" db="EMBL/GenBank/DDBJ databases">
        <title>Pseudomonas helleri sp. nov. and Pseudomonas weihenstephanensis sp. nov., isolated from raw cows milk.</title>
        <authorList>
            <person name="von Neubeck M."/>
            <person name="Huptas C."/>
            <person name="Wenning M."/>
            <person name="Scherer S."/>
        </authorList>
    </citation>
    <scope>NUCLEOTIDE SEQUENCE [LARGE SCALE GENOMIC DNA]</scope>
    <source>
        <strain evidence="1 2">DSM 29166</strain>
    </source>
</reference>
<comment type="caution">
    <text evidence="1">The sequence shown here is derived from an EMBL/GenBank/DDBJ whole genome shotgun (WGS) entry which is preliminary data.</text>
</comment>
<dbReference type="Proteomes" id="UP000036325">
    <property type="component" value="Unassembled WGS sequence"/>
</dbReference>
<sequence length="156" mass="16960">MSNGSVNILGLGELQADFERLTRATGNKVVRDAVMAGARIARDKARAAAPVRTGKLKKNITVTRLKQADTPGGATAGLRVKRPAGKTVRAIKGRGKKKRTRKTDYQSPYYWRFIEFGTSKMPAAPFMRPSWDSSLPQIEKAVTDKLAEGIDSAITG</sequence>
<evidence type="ECO:0000313" key="2">
    <source>
        <dbReference type="Proteomes" id="UP000036325"/>
    </source>
</evidence>
<dbReference type="STRING" id="1608994.TU86_21860"/>
<evidence type="ECO:0000313" key="1">
    <source>
        <dbReference type="EMBL" id="KMN10171.1"/>
    </source>
</evidence>
<gene>
    <name evidence="1" type="ORF">TU86_21860</name>
</gene>
<accession>A0A0J6L6R0</accession>
<organism evidence="1 2">
    <name type="scientific">Pseudomonas weihenstephanensis</name>
    <dbReference type="NCBI Taxonomy" id="1608994"/>
    <lineage>
        <taxon>Bacteria</taxon>
        <taxon>Pseudomonadati</taxon>
        <taxon>Pseudomonadota</taxon>
        <taxon>Gammaproteobacteria</taxon>
        <taxon>Pseudomonadales</taxon>
        <taxon>Pseudomonadaceae</taxon>
        <taxon>Pseudomonas</taxon>
    </lineage>
</organism>
<dbReference type="OrthoDB" id="5736381at2"/>
<proteinExistence type="predicted"/>
<dbReference type="EMBL" id="JYLF01000015">
    <property type="protein sequence ID" value="KMN10171.1"/>
    <property type="molecule type" value="Genomic_DNA"/>
</dbReference>